<dbReference type="InterPro" id="IPR011050">
    <property type="entry name" value="Pectin_lyase_fold/virulence"/>
</dbReference>
<sequence length="2308" mass="262479">MCVNVDQTQQFVAIQEANNECIGLNEQISLEGIPQSIFCPIDDNICYDSFQGICQFLDDNQNISGIAFNRQCAISGLFYSSIVKCNKQYCKKKQNPNNPYSQEGCFPFDINVQTVGIDQNGYCVQQDQPNAVWCISGQFCLDDQNGNACKSLTTEKKLNRYARQSITGFCLPYLDPLGQGDQIETCVTGTCIYTNINTSMNYCIIMGNMVQGNLVTGVDIYQQCLNQDQITSHQIASCFGLSLCILQIGGGLQKCQTLQDFDPNFPNLIYRSKNSNQYCQDLNMPNSIGCMDGMFCINTDNNNKCEAMSSPTDLNKIGRDSSNQQCLPQSIILASKCQQQFCISMGECIPLSDQNPGKEKDTHLCLPKQNYGKYGASNCYTKGYCLQINSNGLAYCVKLDFENPNLIGIQKDTQLCIKQNQPIAIMCAQQQFCINPLTLVCQLIDLSKGMCVDQNGMCAFNGSCFRCHIDQCLSSITEKKCQDLIQPYAIYCTDYQGVCADLNKGTCLICPQNYCDIQNSGACINSNSLLRLIVGNSCITQLKNFNNKCVLQSMDFPDSNGDMLCTNNQGFCQKISQNNRNCLLCPQYYINPGNDVCYSLEEKSHYQSQDYQLFFDMKLQYIKQDCYDQQFCLHDPSKKCPKGCFSCTSPSFCTQCIQGYFLYQASSVKQICIQCRSDIYQYTEVQQFYLQTPTYTCLDCSAESELWNQPSNSYKTCKNYIVYFDSNVQILQGDLEATNFLVQSISGSYQLTNNQINLCQNSCQSCVQASSSSVSCIKCQKGYVLNDGVCEKCPSNCENCQYATFISGFAQFKDQINYDSSQLQYFNFILICIRCKDKFIVSYDLLSCQKCEANCDECQYENQDEVLNFYTQKLTIVTQNEFALGNYIKKCIKCKDGFSLFYDGLSCVENIQNCDYNSLLVSYGQKQFDLTENLWTYNLGSAYSGSIQICKQCSINYYMQTDQSSCFLGCSTNSKDCSVCTSDLSSNIICQFCSASSVLDIQRFQCKQDKCQNNIFGCSECYQYFDSQSKQNVYQCTKCNDQFSIPSINGCLKCPQGCSKCYEGTRTFNFTSQLVYKRTPFNIQERINYNSTINNYQLFCTECQEGYYFDQQYKRCNKIKCGQYCLQCVLINNKPQCIKCNYDSLSTLINQFFVGMLYFKKSYIPNFQSMISFTQDGDDCQICPIMCETCIQNKDVTQNPLYLYDAECFSCRNNLPSSYVLNNYQITYDKDRRKCYLCQKEDQGCFYRKQQSIYVQCLDINSRLGDGTRLNPINYNRLNEANIDQLILNEINFDEAIIFYNELQVNQQSISISDINLTGNTFLSDTIQAIVQIENINTVQLTDVSMVDNIQFVFIKVKSSENILISNIQQTQTKNQQNTPQICQLQEITNYININNVKLSNINIQNNLIVIQNALIIQDNIKLYINNKYPKGIFLNGFVGENVNLIYNSNMQNASPVSINSKQDILVDIQNVVLSNSKYISDLNKISLGQVSFGFYFQAPTVSVAFKNSKFLYLDTNSPFNWISGAVKQISFLSCQFENQDLISQQSYLNTKTSKNGGFIQIISEIIIMKQSYFIGGLAINGGAIYWISQNKGNLYMFNCTFSNNMAFHLNDFETQGGALFIDGLLSWSQDIFISQTIFSTNFAVFKGGALQIKSSASPRIVLIIEKSEFIDNFSLQGGNLNFESQAITKAAVLFKNIVSKNKIETLTKQYEITSHIDNLIQKLYRTNNYLFSIQEVYEVDIENSSFQIFCENISQIDQSQIKNQIFQKMLFIENAYRYQEMNNIYQKNTFLNNLVNITQVQIINIYNATVSNNQNIINKVDLSSPINQIQNIFYLNSQICTIYQLNSSYNVCRSCQQGIIQIIAQEILIENSSFQNNIALHGSSLYLSQTQTNSQKDKQNKFQIQNSYFKNNEGLINGGAIFLKSSSLQINQSVFYKNIASISGGAIYLENDQKLILINQIELTKNIFAENQSQYGGAIASQTCQSVNKYSNNTFILNKALYYGQNIKNFPTKLNLYLNKTLLKLNQPEYRIKNHQGGHLQENIAFKLSNDENEELTALQNNATLNVKIISGKGILTNNKIKQQNGVFNLTQQIELFSIFNELIVLEITSDLIQTTEFNSQEQVIGYSLAYSFLIYVQMGQSCLRGSTPNQVQNEFYKCNKCIDSYNLDGSNACYPCPNQEVLCQGDQILLSPQYWRANQNSSVLYKCKNCVGDYKLYSKSDSLQKSNVLLTDQNYYCKEGHIGALCEDCDRIGLYWGEPYYMNLNQKCQKYSLILAKLQYPNTEYWNACSIKYLNKRQVLFSGVQI</sequence>
<dbReference type="GeneID" id="7846515"/>
<dbReference type="PANTHER" id="PTHR11319:SF35">
    <property type="entry name" value="OUTER MEMBRANE PROTEIN PMPC-RELATED"/>
    <property type="match status" value="1"/>
</dbReference>
<dbReference type="InParanoid" id="I7MF01"/>
<protein>
    <submittedName>
        <fullName evidence="1">Uncharacterized protein</fullName>
    </submittedName>
</protein>
<dbReference type="PANTHER" id="PTHR11319">
    <property type="entry name" value="G PROTEIN-COUPLED RECEPTOR-RELATED"/>
    <property type="match status" value="1"/>
</dbReference>
<dbReference type="KEGG" id="tet:TTHERM_00344210"/>
<dbReference type="RefSeq" id="XP_001018466.2">
    <property type="nucleotide sequence ID" value="XM_001018466.2"/>
</dbReference>
<gene>
    <name evidence="1" type="ORF">TTHERM_00344210</name>
</gene>
<evidence type="ECO:0000313" key="1">
    <source>
        <dbReference type="EMBL" id="EAR98221.2"/>
    </source>
</evidence>
<evidence type="ECO:0000313" key="2">
    <source>
        <dbReference type="Proteomes" id="UP000009168"/>
    </source>
</evidence>
<proteinExistence type="predicted"/>
<dbReference type="Proteomes" id="UP000009168">
    <property type="component" value="Unassembled WGS sequence"/>
</dbReference>
<dbReference type="EMBL" id="GG662654">
    <property type="protein sequence ID" value="EAR98221.2"/>
    <property type="molecule type" value="Genomic_DNA"/>
</dbReference>
<dbReference type="SUPFAM" id="SSF51126">
    <property type="entry name" value="Pectin lyase-like"/>
    <property type="match status" value="1"/>
</dbReference>
<reference evidence="2" key="1">
    <citation type="journal article" date="2006" name="PLoS Biol.">
        <title>Macronuclear genome sequence of the ciliate Tetrahymena thermophila, a model eukaryote.</title>
        <authorList>
            <person name="Eisen J.A."/>
            <person name="Coyne R.S."/>
            <person name="Wu M."/>
            <person name="Wu D."/>
            <person name="Thiagarajan M."/>
            <person name="Wortman J.R."/>
            <person name="Badger J.H."/>
            <person name="Ren Q."/>
            <person name="Amedeo P."/>
            <person name="Jones K.M."/>
            <person name="Tallon L.J."/>
            <person name="Delcher A.L."/>
            <person name="Salzberg S.L."/>
            <person name="Silva J.C."/>
            <person name="Haas B.J."/>
            <person name="Majoros W.H."/>
            <person name="Farzad M."/>
            <person name="Carlton J.M."/>
            <person name="Smith R.K. Jr."/>
            <person name="Garg J."/>
            <person name="Pearlman R.E."/>
            <person name="Karrer K.M."/>
            <person name="Sun L."/>
            <person name="Manning G."/>
            <person name="Elde N.C."/>
            <person name="Turkewitz A.P."/>
            <person name="Asai D.J."/>
            <person name="Wilkes D.E."/>
            <person name="Wang Y."/>
            <person name="Cai H."/>
            <person name="Collins K."/>
            <person name="Stewart B.A."/>
            <person name="Lee S.R."/>
            <person name="Wilamowska K."/>
            <person name="Weinberg Z."/>
            <person name="Ruzzo W.L."/>
            <person name="Wloga D."/>
            <person name="Gaertig J."/>
            <person name="Frankel J."/>
            <person name="Tsao C.-C."/>
            <person name="Gorovsky M.A."/>
            <person name="Keeling P.J."/>
            <person name="Waller R.F."/>
            <person name="Patron N.J."/>
            <person name="Cherry J.M."/>
            <person name="Stover N.A."/>
            <person name="Krieger C.J."/>
            <person name="del Toro C."/>
            <person name="Ryder H.F."/>
            <person name="Williamson S.C."/>
            <person name="Barbeau R.A."/>
            <person name="Hamilton E.P."/>
            <person name="Orias E."/>
        </authorList>
    </citation>
    <scope>NUCLEOTIDE SEQUENCE [LARGE SCALE GENOMIC DNA]</scope>
    <source>
        <strain evidence="2">SB210</strain>
    </source>
</reference>
<keyword evidence="2" id="KW-1185">Reference proteome</keyword>
<dbReference type="OrthoDB" id="2116838at2759"/>
<name>I7MF01_TETTS</name>
<dbReference type="InterPro" id="IPR009030">
    <property type="entry name" value="Growth_fac_rcpt_cys_sf"/>
</dbReference>
<dbReference type="SUPFAM" id="SSF57184">
    <property type="entry name" value="Growth factor receptor domain"/>
    <property type="match status" value="1"/>
</dbReference>
<accession>I7MF01</accession>
<organism evidence="1 2">
    <name type="scientific">Tetrahymena thermophila (strain SB210)</name>
    <dbReference type="NCBI Taxonomy" id="312017"/>
    <lineage>
        <taxon>Eukaryota</taxon>
        <taxon>Sar</taxon>
        <taxon>Alveolata</taxon>
        <taxon>Ciliophora</taxon>
        <taxon>Intramacronucleata</taxon>
        <taxon>Oligohymenophorea</taxon>
        <taxon>Hymenostomatida</taxon>
        <taxon>Tetrahymenina</taxon>
        <taxon>Tetrahymenidae</taxon>
        <taxon>Tetrahymena</taxon>
    </lineage>
</organism>